<accession>A0A401QN07</accession>
<sequence>VESLMTIKQTLQADLETSIKRIADLQTVLEEESTDESDDETER</sequence>
<dbReference type="STRING" id="75743.A0A401QN07"/>
<keyword evidence="2" id="KW-1185">Reference proteome</keyword>
<reference evidence="1 2" key="1">
    <citation type="journal article" date="2018" name="Nat. Ecol. Evol.">
        <title>Shark genomes provide insights into elasmobranch evolution and the origin of vertebrates.</title>
        <authorList>
            <person name="Hara Y"/>
            <person name="Yamaguchi K"/>
            <person name="Onimaru K"/>
            <person name="Kadota M"/>
            <person name="Koyanagi M"/>
            <person name="Keeley SD"/>
            <person name="Tatsumi K"/>
            <person name="Tanaka K"/>
            <person name="Motone F"/>
            <person name="Kageyama Y"/>
            <person name="Nozu R"/>
            <person name="Adachi N"/>
            <person name="Nishimura O"/>
            <person name="Nakagawa R"/>
            <person name="Tanegashima C"/>
            <person name="Kiyatake I"/>
            <person name="Matsumoto R"/>
            <person name="Murakumo K"/>
            <person name="Nishida K"/>
            <person name="Terakita A"/>
            <person name="Kuratani S"/>
            <person name="Sato K"/>
            <person name="Hyodo S Kuraku.S."/>
        </authorList>
    </citation>
    <scope>NUCLEOTIDE SEQUENCE [LARGE SCALE GENOMIC DNA]</scope>
</reference>
<feature type="non-terminal residue" evidence="1">
    <location>
        <position position="1"/>
    </location>
</feature>
<proteinExistence type="predicted"/>
<comment type="caution">
    <text evidence="1">The sequence shown here is derived from an EMBL/GenBank/DDBJ whole genome shotgun (WGS) entry which is preliminary data.</text>
</comment>
<evidence type="ECO:0000313" key="1">
    <source>
        <dbReference type="EMBL" id="GCB86797.1"/>
    </source>
</evidence>
<evidence type="ECO:0000313" key="2">
    <source>
        <dbReference type="Proteomes" id="UP000288216"/>
    </source>
</evidence>
<name>A0A401QN07_SCYTO</name>
<dbReference type="EMBL" id="BFAA01355169">
    <property type="protein sequence ID" value="GCB86797.1"/>
    <property type="molecule type" value="Genomic_DNA"/>
</dbReference>
<gene>
    <name evidence="1" type="ORF">scyTo_0027517</name>
</gene>
<dbReference type="Proteomes" id="UP000288216">
    <property type="component" value="Unassembled WGS sequence"/>
</dbReference>
<dbReference type="AlphaFoldDB" id="A0A401QN07"/>
<organism evidence="1 2">
    <name type="scientific">Scyliorhinus torazame</name>
    <name type="common">Cloudy catshark</name>
    <name type="synonym">Catulus torazame</name>
    <dbReference type="NCBI Taxonomy" id="75743"/>
    <lineage>
        <taxon>Eukaryota</taxon>
        <taxon>Metazoa</taxon>
        <taxon>Chordata</taxon>
        <taxon>Craniata</taxon>
        <taxon>Vertebrata</taxon>
        <taxon>Chondrichthyes</taxon>
        <taxon>Elasmobranchii</taxon>
        <taxon>Galeomorphii</taxon>
        <taxon>Galeoidea</taxon>
        <taxon>Carcharhiniformes</taxon>
        <taxon>Scyliorhinidae</taxon>
        <taxon>Scyliorhinus</taxon>
    </lineage>
</organism>
<protein>
    <submittedName>
        <fullName evidence="1">Uncharacterized protein</fullName>
    </submittedName>
</protein>